<keyword evidence="1" id="KW-0732">Signal</keyword>
<accession>A0ABR3DG29</accession>
<feature type="signal peptide" evidence="1">
    <location>
        <begin position="1"/>
        <end position="23"/>
    </location>
</feature>
<organism evidence="2 3">
    <name type="scientific">Neurospora intermedia</name>
    <dbReference type="NCBI Taxonomy" id="5142"/>
    <lineage>
        <taxon>Eukaryota</taxon>
        <taxon>Fungi</taxon>
        <taxon>Dikarya</taxon>
        <taxon>Ascomycota</taxon>
        <taxon>Pezizomycotina</taxon>
        <taxon>Sordariomycetes</taxon>
        <taxon>Sordariomycetidae</taxon>
        <taxon>Sordariales</taxon>
        <taxon>Sordariaceae</taxon>
        <taxon>Neurospora</taxon>
    </lineage>
</organism>
<feature type="chain" id="PRO_5045477363" description="Secreted protein" evidence="1">
    <location>
        <begin position="24"/>
        <end position="90"/>
    </location>
</feature>
<reference evidence="2 3" key="1">
    <citation type="submission" date="2023-09" db="EMBL/GenBank/DDBJ databases">
        <title>Multi-omics analysis of a traditional fermented food reveals byproduct-associated fungal strains for waste-to-food upcycling.</title>
        <authorList>
            <consortium name="Lawrence Berkeley National Laboratory"/>
            <person name="Rekdal V.M."/>
            <person name="Villalobos-Escobedo J.M."/>
            <person name="Rodriguez-Valeron N."/>
            <person name="Garcia M.O."/>
            <person name="Vasquez D.P."/>
            <person name="Damayanti I."/>
            <person name="Sorensen P.M."/>
            <person name="Baidoo E.E."/>
            <person name="De Carvalho A.C."/>
            <person name="Riley R."/>
            <person name="Lipzen A."/>
            <person name="He G."/>
            <person name="Yan M."/>
            <person name="Haridas S."/>
            <person name="Daum C."/>
            <person name="Yoshinaga Y."/>
            <person name="Ng V."/>
            <person name="Grigoriev I.V."/>
            <person name="Munk R."/>
            <person name="Nuraida L."/>
            <person name="Wijaya C.H."/>
            <person name="Morales P.-C."/>
            <person name="Keasling J.D."/>
        </authorList>
    </citation>
    <scope>NUCLEOTIDE SEQUENCE [LARGE SCALE GENOMIC DNA]</scope>
    <source>
        <strain evidence="2 3">FGSC 2613</strain>
    </source>
</reference>
<dbReference type="Proteomes" id="UP001451303">
    <property type="component" value="Unassembled WGS sequence"/>
</dbReference>
<dbReference type="EMBL" id="JAVLET010000003">
    <property type="protein sequence ID" value="KAL0471559.1"/>
    <property type="molecule type" value="Genomic_DNA"/>
</dbReference>
<evidence type="ECO:0000313" key="3">
    <source>
        <dbReference type="Proteomes" id="UP001451303"/>
    </source>
</evidence>
<proteinExistence type="predicted"/>
<name>A0ABR3DG29_NEUIN</name>
<evidence type="ECO:0000313" key="2">
    <source>
        <dbReference type="EMBL" id="KAL0471559.1"/>
    </source>
</evidence>
<gene>
    <name evidence="2" type="ORF">QR685DRAFT_206943</name>
</gene>
<keyword evidence="3" id="KW-1185">Reference proteome</keyword>
<protein>
    <recommendedName>
        <fullName evidence="4">Secreted protein</fullName>
    </recommendedName>
</protein>
<evidence type="ECO:0000256" key="1">
    <source>
        <dbReference type="SAM" id="SignalP"/>
    </source>
</evidence>
<sequence>MRGHFLGLVFLGWMGLMMDRGRADWRTRTWRNPTSTLGSHRRSFAYALRGIHRLPQPSSRHFDVMQSRGGVYAISFHVPGKHKSVRASGK</sequence>
<evidence type="ECO:0008006" key="4">
    <source>
        <dbReference type="Google" id="ProtNLM"/>
    </source>
</evidence>
<comment type="caution">
    <text evidence="2">The sequence shown here is derived from an EMBL/GenBank/DDBJ whole genome shotgun (WGS) entry which is preliminary data.</text>
</comment>